<dbReference type="Proteomes" id="UP000515162">
    <property type="component" value="Chromosome 2L"/>
</dbReference>
<reference evidence="2" key="1">
    <citation type="submission" date="2025-08" db="UniProtKB">
        <authorList>
            <consortium name="RefSeq"/>
        </authorList>
    </citation>
    <scope>IDENTIFICATION</scope>
    <source>
        <strain evidence="2">Mau12</strain>
        <tissue evidence="2">Whole Body</tissue>
    </source>
</reference>
<dbReference type="RefSeq" id="XP_033164615.1">
    <property type="nucleotide sequence ID" value="XM_033308724.1"/>
</dbReference>
<name>A0A6P8K6T5_DROMA</name>
<dbReference type="AlphaFoldDB" id="A0A6P8K6T5"/>
<accession>A0A6P8K6T5</accession>
<evidence type="ECO:0000313" key="1">
    <source>
        <dbReference type="Proteomes" id="UP000515162"/>
    </source>
</evidence>
<dbReference type="GeneID" id="117143856"/>
<gene>
    <name evidence="2" type="primary">LOC117143856</name>
</gene>
<keyword evidence="1" id="KW-1185">Reference proteome</keyword>
<sequence>MASTDLTLKSDYSACSVVDDIISKSLASQAVSRAHKRSTRISFRSLTKVIVTLIGNLKKASSFHEAKDIHYWRNLAESRLEVNNRYERLIKAQQNRIHTMETRLHTMINLAHETQKMLAEIGAEKRASEERGHGEHAD</sequence>
<evidence type="ECO:0000313" key="2">
    <source>
        <dbReference type="RefSeq" id="XP_033164615.1"/>
    </source>
</evidence>
<protein>
    <submittedName>
        <fullName evidence="2">Uncharacterized protein LOC117143856</fullName>
    </submittedName>
</protein>
<proteinExistence type="predicted"/>
<organism evidence="1 2">
    <name type="scientific">Drosophila mauritiana</name>
    <name type="common">Fruit fly</name>
    <dbReference type="NCBI Taxonomy" id="7226"/>
    <lineage>
        <taxon>Eukaryota</taxon>
        <taxon>Metazoa</taxon>
        <taxon>Ecdysozoa</taxon>
        <taxon>Arthropoda</taxon>
        <taxon>Hexapoda</taxon>
        <taxon>Insecta</taxon>
        <taxon>Pterygota</taxon>
        <taxon>Neoptera</taxon>
        <taxon>Endopterygota</taxon>
        <taxon>Diptera</taxon>
        <taxon>Brachycera</taxon>
        <taxon>Muscomorpha</taxon>
        <taxon>Ephydroidea</taxon>
        <taxon>Drosophilidae</taxon>
        <taxon>Drosophila</taxon>
        <taxon>Sophophora</taxon>
    </lineage>
</organism>